<dbReference type="InterPro" id="IPR007110">
    <property type="entry name" value="Ig-like_dom"/>
</dbReference>
<protein>
    <submittedName>
        <fullName evidence="2">Titin</fullName>
    </submittedName>
</protein>
<evidence type="ECO:0000313" key="2">
    <source>
        <dbReference type="EMBL" id="THD17940.1"/>
    </source>
</evidence>
<dbReference type="Gene3D" id="2.60.40.10">
    <property type="entry name" value="Immunoglobulins"/>
    <property type="match status" value="1"/>
</dbReference>
<gene>
    <name evidence="2" type="ORF">D915_011230</name>
</gene>
<evidence type="ECO:0000259" key="1">
    <source>
        <dbReference type="PROSITE" id="PS50835"/>
    </source>
</evidence>
<proteinExistence type="predicted"/>
<dbReference type="InterPro" id="IPR036179">
    <property type="entry name" value="Ig-like_dom_sf"/>
</dbReference>
<comment type="caution">
    <text evidence="2">The sequence shown here is derived from an EMBL/GenBank/DDBJ whole genome shotgun (WGS) entry which is preliminary data.</text>
</comment>
<feature type="domain" description="Ig-like" evidence="1">
    <location>
        <begin position="1"/>
        <end position="86"/>
    </location>
</feature>
<dbReference type="Pfam" id="PF07679">
    <property type="entry name" value="I-set"/>
    <property type="match status" value="1"/>
</dbReference>
<dbReference type="AlphaFoldDB" id="A0A4E0RUJ0"/>
<reference evidence="2" key="1">
    <citation type="submission" date="2019-03" db="EMBL/GenBank/DDBJ databases">
        <title>Improved annotation for the trematode Fasciola hepatica.</title>
        <authorList>
            <person name="Choi Y.-J."/>
            <person name="Martin J."/>
            <person name="Mitreva M."/>
        </authorList>
    </citation>
    <scope>NUCLEOTIDE SEQUENCE [LARGE SCALE GENOMIC DNA]</scope>
</reference>
<dbReference type="EMBL" id="JXXN02022030">
    <property type="protein sequence ID" value="THD17940.1"/>
    <property type="molecule type" value="Genomic_DNA"/>
</dbReference>
<name>A0A4E0RUJ0_FASHE</name>
<dbReference type="PROSITE" id="PS50835">
    <property type="entry name" value="IG_LIKE"/>
    <property type="match status" value="1"/>
</dbReference>
<organism evidence="2 3">
    <name type="scientific">Fasciola hepatica</name>
    <name type="common">Liver fluke</name>
    <dbReference type="NCBI Taxonomy" id="6192"/>
    <lineage>
        <taxon>Eukaryota</taxon>
        <taxon>Metazoa</taxon>
        <taxon>Spiralia</taxon>
        <taxon>Lophotrochozoa</taxon>
        <taxon>Platyhelminthes</taxon>
        <taxon>Trematoda</taxon>
        <taxon>Digenea</taxon>
        <taxon>Plagiorchiida</taxon>
        <taxon>Echinostomata</taxon>
        <taxon>Echinostomatoidea</taxon>
        <taxon>Fasciolidae</taxon>
        <taxon>Fasciola</taxon>
    </lineage>
</organism>
<dbReference type="InterPro" id="IPR013783">
    <property type="entry name" value="Ig-like_fold"/>
</dbReference>
<sequence length="99" mass="10871">TAAEQKILELECEIEADLKPVEVVWTLNDQELVQSDRVEILYIEDIGVARLTIHDVAPTDSGDYACVVTGRVIEATTGEEVTKSIKSVTHVAIKGKLSY</sequence>
<keyword evidence="3" id="KW-1185">Reference proteome</keyword>
<accession>A0A4E0RUJ0</accession>
<dbReference type="InterPro" id="IPR013098">
    <property type="entry name" value="Ig_I-set"/>
</dbReference>
<evidence type="ECO:0000313" key="3">
    <source>
        <dbReference type="Proteomes" id="UP000230066"/>
    </source>
</evidence>
<dbReference type="Proteomes" id="UP000230066">
    <property type="component" value="Unassembled WGS sequence"/>
</dbReference>
<dbReference type="SUPFAM" id="SSF48726">
    <property type="entry name" value="Immunoglobulin"/>
    <property type="match status" value="1"/>
</dbReference>
<feature type="non-terminal residue" evidence="2">
    <location>
        <position position="1"/>
    </location>
</feature>